<dbReference type="GO" id="GO:0051539">
    <property type="term" value="F:4 iron, 4 sulfur cluster binding"/>
    <property type="evidence" value="ECO:0007669"/>
    <property type="project" value="UniProtKB-KW"/>
</dbReference>
<protein>
    <submittedName>
        <fullName evidence="8">Anaerobic ribonucleoside-triphosphate reductase activating protein</fullName>
    </submittedName>
</protein>
<keyword evidence="2" id="KW-0004">4Fe-4S</keyword>
<organism evidence="8 9">
    <name type="scientific">candidate division WOR-3 bacterium</name>
    <dbReference type="NCBI Taxonomy" id="2052148"/>
    <lineage>
        <taxon>Bacteria</taxon>
        <taxon>Bacteria division WOR-3</taxon>
    </lineage>
</organism>
<gene>
    <name evidence="8" type="ORF">ENI34_03865</name>
</gene>
<reference evidence="8" key="1">
    <citation type="journal article" date="2020" name="mSystems">
        <title>Genome- and Community-Level Interaction Insights into Carbon Utilization and Element Cycling Functions of Hydrothermarchaeota in Hydrothermal Sediment.</title>
        <authorList>
            <person name="Zhou Z."/>
            <person name="Liu Y."/>
            <person name="Xu W."/>
            <person name="Pan J."/>
            <person name="Luo Z.H."/>
            <person name="Li M."/>
        </authorList>
    </citation>
    <scope>NUCLEOTIDE SEQUENCE</scope>
    <source>
        <strain evidence="8">HyVt-388</strain>
    </source>
</reference>
<feature type="domain" description="Radical SAM core" evidence="7">
    <location>
        <begin position="34"/>
        <end position="252"/>
    </location>
</feature>
<evidence type="ECO:0000256" key="3">
    <source>
        <dbReference type="ARBA" id="ARBA00022691"/>
    </source>
</evidence>
<evidence type="ECO:0000313" key="8">
    <source>
        <dbReference type="EMBL" id="HEC78263.1"/>
    </source>
</evidence>
<evidence type="ECO:0000256" key="4">
    <source>
        <dbReference type="ARBA" id="ARBA00022723"/>
    </source>
</evidence>
<keyword evidence="4" id="KW-0479">Metal-binding</keyword>
<sequence>MHRRGTEQHPGIGEKNKRRIKIMIRALIETSLIDWDGKLTTVVFFDKCNFMCPFCQNWDLILNPEKFPEIKWEEIENKLDKKRGWIDGVVLTGGEPLVYKKEAIDLCKKIKKLGLKVKLDTNGAFPRALEELIEQNLLDYVAMDVKAPLNQAYFKAAGKKINLEHIKDSIEILKNNRVDYEFRTTCVPGIIDKNAITKIGEEIKGAKKWALQAFIPGNAYKEEYRKELNSDYPKNLKEYLEIARGYVANTILRAKI</sequence>
<dbReference type="InterPro" id="IPR012840">
    <property type="entry name" value="NrdG2"/>
</dbReference>
<dbReference type="PANTHER" id="PTHR30352:SF5">
    <property type="entry name" value="PYRUVATE FORMATE-LYASE 1-ACTIVATING ENZYME"/>
    <property type="match status" value="1"/>
</dbReference>
<dbReference type="PANTHER" id="PTHR30352">
    <property type="entry name" value="PYRUVATE FORMATE-LYASE-ACTIVATING ENZYME"/>
    <property type="match status" value="1"/>
</dbReference>
<proteinExistence type="predicted"/>
<dbReference type="InterPro" id="IPR034457">
    <property type="entry name" value="Organic_radical-activating"/>
</dbReference>
<evidence type="ECO:0000256" key="2">
    <source>
        <dbReference type="ARBA" id="ARBA00022485"/>
    </source>
</evidence>
<evidence type="ECO:0000313" key="9">
    <source>
        <dbReference type="Proteomes" id="UP000885826"/>
    </source>
</evidence>
<evidence type="ECO:0000256" key="6">
    <source>
        <dbReference type="ARBA" id="ARBA00023014"/>
    </source>
</evidence>
<dbReference type="SUPFAM" id="SSF102114">
    <property type="entry name" value="Radical SAM enzymes"/>
    <property type="match status" value="1"/>
</dbReference>
<dbReference type="PROSITE" id="PS51918">
    <property type="entry name" value="RADICAL_SAM"/>
    <property type="match status" value="1"/>
</dbReference>
<evidence type="ECO:0000256" key="5">
    <source>
        <dbReference type="ARBA" id="ARBA00023004"/>
    </source>
</evidence>
<dbReference type="SFLD" id="SFLDS00029">
    <property type="entry name" value="Radical_SAM"/>
    <property type="match status" value="1"/>
</dbReference>
<evidence type="ECO:0000256" key="1">
    <source>
        <dbReference type="ARBA" id="ARBA00001966"/>
    </source>
</evidence>
<dbReference type="NCBIfam" id="TIGR02495">
    <property type="entry name" value="NrdG2"/>
    <property type="match status" value="1"/>
</dbReference>
<keyword evidence="6" id="KW-0411">Iron-sulfur</keyword>
<dbReference type="EMBL" id="DRIG01000040">
    <property type="protein sequence ID" value="HEC78263.1"/>
    <property type="molecule type" value="Genomic_DNA"/>
</dbReference>
<dbReference type="Proteomes" id="UP000885826">
    <property type="component" value="Unassembled WGS sequence"/>
</dbReference>
<dbReference type="CDD" id="cd01335">
    <property type="entry name" value="Radical_SAM"/>
    <property type="match status" value="1"/>
</dbReference>
<dbReference type="SFLD" id="SFLDG01094">
    <property type="entry name" value="Uncharacterised_Radical_SAM_Su"/>
    <property type="match status" value="1"/>
</dbReference>
<name>A0A9C9ELC5_UNCW3</name>
<dbReference type="GO" id="GO:0003824">
    <property type="term" value="F:catalytic activity"/>
    <property type="evidence" value="ECO:0007669"/>
    <property type="project" value="InterPro"/>
</dbReference>
<dbReference type="AlphaFoldDB" id="A0A9C9ELC5"/>
<dbReference type="Pfam" id="PF04055">
    <property type="entry name" value="Radical_SAM"/>
    <property type="match status" value="1"/>
</dbReference>
<keyword evidence="5" id="KW-0408">Iron</keyword>
<comment type="cofactor">
    <cofactor evidence="1">
        <name>[4Fe-4S] cluster</name>
        <dbReference type="ChEBI" id="CHEBI:49883"/>
    </cofactor>
</comment>
<dbReference type="InterPro" id="IPR013785">
    <property type="entry name" value="Aldolase_TIM"/>
</dbReference>
<comment type="caution">
    <text evidence="8">The sequence shown here is derived from an EMBL/GenBank/DDBJ whole genome shotgun (WGS) entry which is preliminary data.</text>
</comment>
<accession>A0A9C9ELC5</accession>
<dbReference type="InterPro" id="IPR007197">
    <property type="entry name" value="rSAM"/>
</dbReference>
<dbReference type="GO" id="GO:0046872">
    <property type="term" value="F:metal ion binding"/>
    <property type="evidence" value="ECO:0007669"/>
    <property type="project" value="UniProtKB-KW"/>
</dbReference>
<dbReference type="Gene3D" id="3.20.20.70">
    <property type="entry name" value="Aldolase class I"/>
    <property type="match status" value="1"/>
</dbReference>
<dbReference type="InterPro" id="IPR058240">
    <property type="entry name" value="rSAM_sf"/>
</dbReference>
<evidence type="ECO:0000259" key="7">
    <source>
        <dbReference type="PROSITE" id="PS51918"/>
    </source>
</evidence>
<keyword evidence="3" id="KW-0949">S-adenosyl-L-methionine</keyword>